<dbReference type="RefSeq" id="WP_031392803.1">
    <property type="nucleotide sequence ID" value="NZ_JPNB01000003.1"/>
</dbReference>
<dbReference type="InterPro" id="IPR013022">
    <property type="entry name" value="Xyl_isomerase-like_TIM-brl"/>
</dbReference>
<evidence type="ECO:0000259" key="1">
    <source>
        <dbReference type="Pfam" id="PF01261"/>
    </source>
</evidence>
<dbReference type="Pfam" id="PF01261">
    <property type="entry name" value="AP_endonuc_2"/>
    <property type="match status" value="1"/>
</dbReference>
<feature type="domain" description="Xylose isomerase-like TIM barrel" evidence="1">
    <location>
        <begin position="43"/>
        <end position="257"/>
    </location>
</feature>
<protein>
    <submittedName>
        <fullName evidence="2">Sugar phosphate isomerase/epimerase</fullName>
    </submittedName>
</protein>
<dbReference type="Gene3D" id="3.20.20.150">
    <property type="entry name" value="Divalent-metal-dependent TIM barrel enzymes"/>
    <property type="match status" value="1"/>
</dbReference>
<proteinExistence type="predicted"/>
<reference evidence="2 3" key="1">
    <citation type="submission" date="2019-03" db="EMBL/GenBank/DDBJ databases">
        <title>Genomic Encyclopedia of Type Strains, Phase IV (KMG-IV): sequencing the most valuable type-strain genomes for metagenomic binning, comparative biology and taxonomic classification.</title>
        <authorList>
            <person name="Goeker M."/>
        </authorList>
    </citation>
    <scope>NUCLEOTIDE SEQUENCE [LARGE SCALE GENOMIC DNA]</scope>
    <source>
        <strain evidence="2 3">DSM 100556</strain>
    </source>
</reference>
<organism evidence="2 3">
    <name type="scientific">Kineothrix alysoides</name>
    <dbReference type="NCBI Taxonomy" id="1469948"/>
    <lineage>
        <taxon>Bacteria</taxon>
        <taxon>Bacillati</taxon>
        <taxon>Bacillota</taxon>
        <taxon>Clostridia</taxon>
        <taxon>Lachnospirales</taxon>
        <taxon>Lachnospiraceae</taxon>
        <taxon>Kineothrix</taxon>
    </lineage>
</organism>
<dbReference type="GO" id="GO:0016853">
    <property type="term" value="F:isomerase activity"/>
    <property type="evidence" value="ECO:0007669"/>
    <property type="project" value="UniProtKB-KW"/>
</dbReference>
<dbReference type="EMBL" id="SLUO01000020">
    <property type="protein sequence ID" value="TCL54465.1"/>
    <property type="molecule type" value="Genomic_DNA"/>
</dbReference>
<dbReference type="AlphaFoldDB" id="A0A4R1QQ31"/>
<dbReference type="InterPro" id="IPR050312">
    <property type="entry name" value="IolE/XylAMocC-like"/>
</dbReference>
<evidence type="ECO:0000313" key="3">
    <source>
        <dbReference type="Proteomes" id="UP000295718"/>
    </source>
</evidence>
<sequence length="277" mass="31385">MELGIFSRTYETDNIEETCLRMKAERLVHTQFNLLNAGMPTLPETFDEKKIEEIKEITGKYGILLDALSGTFNMIDPDKEARKAGCLQFETQCRIARMLNIPIVTLCTGSKNKESKWKWHEDNEKQSSWDDLMRSTETILKYAEDNHIVLGVETEASNIIDTPEKARKYLDCVGSPNIKIIMDGANLFRKEQADDMSRILQEAFDILGKDIVLAHAKDFTAKENMEFVAAGEGMLDFKLYVSLLQRSCYSGALIMHGLSEAQIPGSRKFLEEIIANA</sequence>
<dbReference type="PANTHER" id="PTHR12110:SF21">
    <property type="entry name" value="XYLOSE ISOMERASE-LIKE TIM BARREL DOMAIN-CONTAINING PROTEIN"/>
    <property type="match status" value="1"/>
</dbReference>
<comment type="caution">
    <text evidence="2">The sequence shown here is derived from an EMBL/GenBank/DDBJ whole genome shotgun (WGS) entry which is preliminary data.</text>
</comment>
<dbReference type="SUPFAM" id="SSF51658">
    <property type="entry name" value="Xylose isomerase-like"/>
    <property type="match status" value="1"/>
</dbReference>
<dbReference type="STRING" id="1469948.GCA_000732725_04201"/>
<name>A0A4R1QQ31_9FIRM</name>
<dbReference type="PANTHER" id="PTHR12110">
    <property type="entry name" value="HYDROXYPYRUVATE ISOMERASE"/>
    <property type="match status" value="1"/>
</dbReference>
<accession>A0A4R1QQ31</accession>
<evidence type="ECO:0000313" key="2">
    <source>
        <dbReference type="EMBL" id="TCL54465.1"/>
    </source>
</evidence>
<dbReference type="InterPro" id="IPR036237">
    <property type="entry name" value="Xyl_isomerase-like_sf"/>
</dbReference>
<keyword evidence="2" id="KW-0413">Isomerase</keyword>
<dbReference type="OrthoDB" id="2063291at2"/>
<dbReference type="Proteomes" id="UP000295718">
    <property type="component" value="Unassembled WGS sequence"/>
</dbReference>
<keyword evidence="3" id="KW-1185">Reference proteome</keyword>
<gene>
    <name evidence="2" type="ORF">EDD76_12069</name>
</gene>